<sequence length="91" mass="10682">MLERTKERSYFGGHNCKKMSCLVLGEDAADTRLRWTHTNRASRTVLLRLVEMKTRGGEERSWLKLWAWNLLVFGGRTRWSTKERASLVVDQ</sequence>
<dbReference type="AlphaFoldDB" id="A0ABD3LQ67"/>
<name>A0ABD3LQ67_EUCGL</name>
<protein>
    <submittedName>
        <fullName evidence="1">Uncharacterized protein</fullName>
    </submittedName>
</protein>
<gene>
    <name evidence="1" type="ORF">ACJRO7_000201</name>
</gene>
<evidence type="ECO:0000313" key="1">
    <source>
        <dbReference type="EMBL" id="KAL3752768.1"/>
    </source>
</evidence>
<dbReference type="EMBL" id="JBJKBG010000001">
    <property type="protein sequence ID" value="KAL3752768.1"/>
    <property type="molecule type" value="Genomic_DNA"/>
</dbReference>
<evidence type="ECO:0000313" key="2">
    <source>
        <dbReference type="Proteomes" id="UP001634007"/>
    </source>
</evidence>
<accession>A0ABD3LQ67</accession>
<keyword evidence="2" id="KW-1185">Reference proteome</keyword>
<organism evidence="1 2">
    <name type="scientific">Eucalyptus globulus</name>
    <name type="common">Tasmanian blue gum</name>
    <dbReference type="NCBI Taxonomy" id="34317"/>
    <lineage>
        <taxon>Eukaryota</taxon>
        <taxon>Viridiplantae</taxon>
        <taxon>Streptophyta</taxon>
        <taxon>Embryophyta</taxon>
        <taxon>Tracheophyta</taxon>
        <taxon>Spermatophyta</taxon>
        <taxon>Magnoliopsida</taxon>
        <taxon>eudicotyledons</taxon>
        <taxon>Gunneridae</taxon>
        <taxon>Pentapetalae</taxon>
        <taxon>rosids</taxon>
        <taxon>malvids</taxon>
        <taxon>Myrtales</taxon>
        <taxon>Myrtaceae</taxon>
        <taxon>Myrtoideae</taxon>
        <taxon>Eucalypteae</taxon>
        <taxon>Eucalyptus</taxon>
    </lineage>
</organism>
<comment type="caution">
    <text evidence="1">The sequence shown here is derived from an EMBL/GenBank/DDBJ whole genome shotgun (WGS) entry which is preliminary data.</text>
</comment>
<dbReference type="Proteomes" id="UP001634007">
    <property type="component" value="Unassembled WGS sequence"/>
</dbReference>
<proteinExistence type="predicted"/>
<reference evidence="1 2" key="1">
    <citation type="submission" date="2024-11" db="EMBL/GenBank/DDBJ databases">
        <title>Chromosome-level genome assembly of Eucalyptus globulus Labill. provides insights into its genome evolution.</title>
        <authorList>
            <person name="Li X."/>
        </authorList>
    </citation>
    <scope>NUCLEOTIDE SEQUENCE [LARGE SCALE GENOMIC DNA]</scope>
    <source>
        <strain evidence="1">CL2024</strain>
        <tissue evidence="1">Fresh tender leaves</tissue>
    </source>
</reference>